<dbReference type="EMBL" id="JBBPBM010000004">
    <property type="protein sequence ID" value="KAK8587667.1"/>
    <property type="molecule type" value="Genomic_DNA"/>
</dbReference>
<comment type="caution">
    <text evidence="1">The sequence shown here is derived from an EMBL/GenBank/DDBJ whole genome shotgun (WGS) entry which is preliminary data.</text>
</comment>
<accession>A0ABR2FU41</accession>
<gene>
    <name evidence="1" type="ORF">V6N12_022150</name>
</gene>
<evidence type="ECO:0000313" key="1">
    <source>
        <dbReference type="EMBL" id="KAK8587667.1"/>
    </source>
</evidence>
<dbReference type="Proteomes" id="UP001472677">
    <property type="component" value="Unassembled WGS sequence"/>
</dbReference>
<evidence type="ECO:0000313" key="2">
    <source>
        <dbReference type="Proteomes" id="UP001472677"/>
    </source>
</evidence>
<proteinExistence type="predicted"/>
<protein>
    <submittedName>
        <fullName evidence="1">Uncharacterized protein</fullName>
    </submittedName>
</protein>
<reference evidence="1 2" key="1">
    <citation type="journal article" date="2024" name="G3 (Bethesda)">
        <title>Genome assembly of Hibiscus sabdariffa L. provides insights into metabolisms of medicinal natural products.</title>
        <authorList>
            <person name="Kim T."/>
        </authorList>
    </citation>
    <scope>NUCLEOTIDE SEQUENCE [LARGE SCALE GENOMIC DNA]</scope>
    <source>
        <strain evidence="1">TK-2024</strain>
        <tissue evidence="1">Old leaves</tissue>
    </source>
</reference>
<name>A0ABR2FU41_9ROSI</name>
<keyword evidence="2" id="KW-1185">Reference proteome</keyword>
<sequence>MTVTGSISIGMFDFGIFATHVEQVERIRKIQSKQGAVCDAVKLKETRGNLWALGNERREKRNAIASIVVTGPASRAGRYHLSSLARRQSPLINADQSSPWFLFYSQYSQCLLSGRIFILIFGL</sequence>
<organism evidence="1 2">
    <name type="scientific">Hibiscus sabdariffa</name>
    <name type="common">roselle</name>
    <dbReference type="NCBI Taxonomy" id="183260"/>
    <lineage>
        <taxon>Eukaryota</taxon>
        <taxon>Viridiplantae</taxon>
        <taxon>Streptophyta</taxon>
        <taxon>Embryophyta</taxon>
        <taxon>Tracheophyta</taxon>
        <taxon>Spermatophyta</taxon>
        <taxon>Magnoliopsida</taxon>
        <taxon>eudicotyledons</taxon>
        <taxon>Gunneridae</taxon>
        <taxon>Pentapetalae</taxon>
        <taxon>rosids</taxon>
        <taxon>malvids</taxon>
        <taxon>Malvales</taxon>
        <taxon>Malvaceae</taxon>
        <taxon>Malvoideae</taxon>
        <taxon>Hibiscus</taxon>
    </lineage>
</organism>